<evidence type="ECO:0000313" key="10">
    <source>
        <dbReference type="EMBL" id="SOC39709.1"/>
    </source>
</evidence>
<dbReference type="AlphaFoldDB" id="A0A285UD33"/>
<name>A0A285UD33_9BACL</name>
<keyword evidence="7" id="KW-0449">Lipoprotein</keyword>
<reference evidence="11" key="1">
    <citation type="submission" date="2017-08" db="EMBL/GenBank/DDBJ databases">
        <authorList>
            <person name="Varghese N."/>
            <person name="Submissions S."/>
        </authorList>
    </citation>
    <scope>NUCLEOTIDE SEQUENCE [LARGE SCALE GENOMIC DNA]</scope>
    <source>
        <strain evidence="11">JC23</strain>
    </source>
</reference>
<dbReference type="InterPro" id="IPR038501">
    <property type="entry name" value="Spore_GerAC_C_sf"/>
</dbReference>
<comment type="subcellular location">
    <subcellularLocation>
        <location evidence="1">Membrane</location>
        <topology evidence="1">Lipid-anchor</topology>
    </subcellularLocation>
</comment>
<proteinExistence type="inferred from homology"/>
<accession>A0A285UD33</accession>
<keyword evidence="4" id="KW-0732">Signal</keyword>
<dbReference type="PROSITE" id="PS51257">
    <property type="entry name" value="PROKAR_LIPOPROTEIN"/>
    <property type="match status" value="1"/>
</dbReference>
<feature type="domain" description="Spore germination protein N-terminal" evidence="9">
    <location>
        <begin position="22"/>
        <end position="202"/>
    </location>
</feature>
<keyword evidence="11" id="KW-1185">Reference proteome</keyword>
<dbReference type="Pfam" id="PF25198">
    <property type="entry name" value="Spore_GerAC_N"/>
    <property type="match status" value="1"/>
</dbReference>
<sequence>MNCMKQITLLIVILLLLTGCWDKIELEKRAFVYGVGIDLAEEQSSSKSSKIKLTSQLIVPEQLVTLSGGGSGPAYRNLSATGDTIINNNRETLKQTSRVTDVTHLRVILFSEDVIKQPNLFKEHIDVFLREKDMRRGMLIAIASGKAGDLLSVEPEDEKLPSHYIGELLEIRGNIETVESIRIGDIQEKVLQQESFTLPQLKKLEPKIIDYEGIAVYNGRKAQMVGTLKGDEAKGLNIIIEEKNTGTLNIEVDGKVAAIELLRIDHKFQLENNDPSNLQFKINLKVNGTIAEQYGNQDVMKEEVHKKFEIELKEKISELTEKAVEKLQKDYMTDVLGLGTYLHHYHPKLWEQMKNNWEIGENYFSKSKITFDIDVLIERPGTINKTSDGSRFR</sequence>
<dbReference type="NCBIfam" id="TIGR02887">
    <property type="entry name" value="spore_ger_x_C"/>
    <property type="match status" value="1"/>
</dbReference>
<evidence type="ECO:0000256" key="2">
    <source>
        <dbReference type="ARBA" id="ARBA00007886"/>
    </source>
</evidence>
<evidence type="ECO:0000256" key="7">
    <source>
        <dbReference type="ARBA" id="ARBA00023288"/>
    </source>
</evidence>
<evidence type="ECO:0000256" key="6">
    <source>
        <dbReference type="ARBA" id="ARBA00023139"/>
    </source>
</evidence>
<dbReference type="EMBL" id="OBQC01000006">
    <property type="protein sequence ID" value="SOC39709.1"/>
    <property type="molecule type" value="Genomic_DNA"/>
</dbReference>
<evidence type="ECO:0000256" key="5">
    <source>
        <dbReference type="ARBA" id="ARBA00023136"/>
    </source>
</evidence>
<comment type="similarity">
    <text evidence="2">Belongs to the GerABKC lipoprotein family.</text>
</comment>
<dbReference type="GO" id="GO:0009847">
    <property type="term" value="P:spore germination"/>
    <property type="evidence" value="ECO:0007669"/>
    <property type="project" value="InterPro"/>
</dbReference>
<dbReference type="Gene3D" id="3.30.300.210">
    <property type="entry name" value="Nutrient germinant receptor protein C, domain 3"/>
    <property type="match status" value="1"/>
</dbReference>
<gene>
    <name evidence="10" type="ORF">SAMN05877842_10677</name>
</gene>
<evidence type="ECO:0000256" key="3">
    <source>
        <dbReference type="ARBA" id="ARBA00022544"/>
    </source>
</evidence>
<evidence type="ECO:0000259" key="8">
    <source>
        <dbReference type="Pfam" id="PF05504"/>
    </source>
</evidence>
<dbReference type="Pfam" id="PF05504">
    <property type="entry name" value="Spore_GerAC"/>
    <property type="match status" value="1"/>
</dbReference>
<dbReference type="PANTHER" id="PTHR35789:SF1">
    <property type="entry name" value="SPORE GERMINATION PROTEIN B3"/>
    <property type="match status" value="1"/>
</dbReference>
<feature type="domain" description="Spore germination GerAC-like C-terminal" evidence="8">
    <location>
        <begin position="212"/>
        <end position="381"/>
    </location>
</feature>
<dbReference type="OrthoDB" id="9816067at2"/>
<protein>
    <submittedName>
        <fullName evidence="10">Spore germination protein</fullName>
    </submittedName>
</protein>
<evidence type="ECO:0000259" key="9">
    <source>
        <dbReference type="Pfam" id="PF25198"/>
    </source>
</evidence>
<evidence type="ECO:0000313" key="11">
    <source>
        <dbReference type="Proteomes" id="UP000219252"/>
    </source>
</evidence>
<dbReference type="PANTHER" id="PTHR35789">
    <property type="entry name" value="SPORE GERMINATION PROTEIN B3"/>
    <property type="match status" value="1"/>
</dbReference>
<organism evidence="10 11">
    <name type="scientific">Ureibacillus acetophenoni</name>
    <dbReference type="NCBI Taxonomy" id="614649"/>
    <lineage>
        <taxon>Bacteria</taxon>
        <taxon>Bacillati</taxon>
        <taxon>Bacillota</taxon>
        <taxon>Bacilli</taxon>
        <taxon>Bacillales</taxon>
        <taxon>Caryophanaceae</taxon>
        <taxon>Ureibacillus</taxon>
    </lineage>
</organism>
<dbReference type="GO" id="GO:0016020">
    <property type="term" value="C:membrane"/>
    <property type="evidence" value="ECO:0007669"/>
    <property type="project" value="UniProtKB-SubCell"/>
</dbReference>
<keyword evidence="3" id="KW-0309">Germination</keyword>
<keyword evidence="6" id="KW-0564">Palmitate</keyword>
<dbReference type="InterPro" id="IPR008844">
    <property type="entry name" value="Spore_GerAC-like"/>
</dbReference>
<dbReference type="InterPro" id="IPR057336">
    <property type="entry name" value="GerAC_N"/>
</dbReference>
<evidence type="ECO:0000256" key="1">
    <source>
        <dbReference type="ARBA" id="ARBA00004635"/>
    </source>
</evidence>
<keyword evidence="5" id="KW-0472">Membrane</keyword>
<dbReference type="Gene3D" id="6.20.190.10">
    <property type="entry name" value="Nutrient germinant receptor protein C, domain 1"/>
    <property type="match status" value="1"/>
</dbReference>
<dbReference type="InterPro" id="IPR046953">
    <property type="entry name" value="Spore_GerAC-like_C"/>
</dbReference>
<dbReference type="Proteomes" id="UP000219252">
    <property type="component" value="Unassembled WGS sequence"/>
</dbReference>
<evidence type="ECO:0000256" key="4">
    <source>
        <dbReference type="ARBA" id="ARBA00022729"/>
    </source>
</evidence>